<dbReference type="Proteomes" id="UP000198749">
    <property type="component" value="Unassembled WGS sequence"/>
</dbReference>
<dbReference type="GO" id="GO:0004519">
    <property type="term" value="F:endonuclease activity"/>
    <property type="evidence" value="ECO:0007669"/>
    <property type="project" value="UniProtKB-KW"/>
</dbReference>
<name>A0A1H9KH38_9GAMM</name>
<dbReference type="Pfam" id="PF01541">
    <property type="entry name" value="GIY-YIG"/>
    <property type="match status" value="1"/>
</dbReference>
<reference evidence="4" key="1">
    <citation type="submission" date="2016-10" db="EMBL/GenBank/DDBJ databases">
        <authorList>
            <person name="Varghese N."/>
            <person name="Submissions S."/>
        </authorList>
    </citation>
    <scope>NUCLEOTIDE SEQUENCE [LARGE SCALE GENOMIC DNA]</scope>
    <source>
        <strain evidence="4">DSM 18887</strain>
    </source>
</reference>
<dbReference type="AlphaFoldDB" id="A0A1H9KH38"/>
<proteinExistence type="inferred from homology"/>
<dbReference type="InterPro" id="IPR035901">
    <property type="entry name" value="GIY-YIG_endonuc_sf"/>
</dbReference>
<organism evidence="3 4">
    <name type="scientific">Amphritea atlantica</name>
    <dbReference type="NCBI Taxonomy" id="355243"/>
    <lineage>
        <taxon>Bacteria</taxon>
        <taxon>Pseudomonadati</taxon>
        <taxon>Pseudomonadota</taxon>
        <taxon>Gammaproteobacteria</taxon>
        <taxon>Oceanospirillales</taxon>
        <taxon>Oceanospirillaceae</taxon>
        <taxon>Amphritea</taxon>
    </lineage>
</organism>
<protein>
    <submittedName>
        <fullName evidence="3">Putative endonuclease</fullName>
    </submittedName>
</protein>
<evidence type="ECO:0000313" key="3">
    <source>
        <dbReference type="EMBL" id="SEQ98255.1"/>
    </source>
</evidence>
<dbReference type="SUPFAM" id="SSF82771">
    <property type="entry name" value="GIY-YIG endonuclease"/>
    <property type="match status" value="1"/>
</dbReference>
<dbReference type="PROSITE" id="PS50164">
    <property type="entry name" value="GIY_YIG"/>
    <property type="match status" value="1"/>
</dbReference>
<dbReference type="STRING" id="355243.SAMN03080615_03485"/>
<dbReference type="InterPro" id="IPR050190">
    <property type="entry name" value="UPF0213_domain"/>
</dbReference>
<comment type="similarity">
    <text evidence="1">Belongs to the UPF0213 family.</text>
</comment>
<dbReference type="PANTHER" id="PTHR34477">
    <property type="entry name" value="UPF0213 PROTEIN YHBQ"/>
    <property type="match status" value="1"/>
</dbReference>
<dbReference type="PANTHER" id="PTHR34477:SF1">
    <property type="entry name" value="UPF0213 PROTEIN YHBQ"/>
    <property type="match status" value="1"/>
</dbReference>
<keyword evidence="3" id="KW-0378">Hydrolase</keyword>
<sequence length="91" mass="10266">MSAPSSCWYVYILRCADGSLYTGVTTDTDRRIKEHNLSDRLGARYTRARRPVSLAYREPCENRSVACKREAQIKALSRSAKLKLLQSAVGQ</sequence>
<dbReference type="OrthoDB" id="9797095at2"/>
<gene>
    <name evidence="3" type="ORF">SAMN03080615_03485</name>
</gene>
<keyword evidence="4" id="KW-1185">Reference proteome</keyword>
<dbReference type="RefSeq" id="WP_091360743.1">
    <property type="nucleotide sequence ID" value="NZ_AP025284.1"/>
</dbReference>
<feature type="domain" description="GIY-YIG" evidence="2">
    <location>
        <begin position="6"/>
        <end position="83"/>
    </location>
</feature>
<evidence type="ECO:0000313" key="4">
    <source>
        <dbReference type="Proteomes" id="UP000198749"/>
    </source>
</evidence>
<dbReference type="CDD" id="cd10456">
    <property type="entry name" value="GIY-YIG_UPF0213"/>
    <property type="match status" value="1"/>
</dbReference>
<dbReference type="InterPro" id="IPR000305">
    <property type="entry name" value="GIY-YIG_endonuc"/>
</dbReference>
<accession>A0A1H9KH38</accession>
<dbReference type="EMBL" id="FOGB01000013">
    <property type="protein sequence ID" value="SEQ98255.1"/>
    <property type="molecule type" value="Genomic_DNA"/>
</dbReference>
<keyword evidence="3" id="KW-0540">Nuclease</keyword>
<evidence type="ECO:0000259" key="2">
    <source>
        <dbReference type="PROSITE" id="PS50164"/>
    </source>
</evidence>
<dbReference type="Gene3D" id="3.40.1440.10">
    <property type="entry name" value="GIY-YIG endonuclease"/>
    <property type="match status" value="1"/>
</dbReference>
<keyword evidence="3" id="KW-0255">Endonuclease</keyword>
<evidence type="ECO:0000256" key="1">
    <source>
        <dbReference type="ARBA" id="ARBA00007435"/>
    </source>
</evidence>